<dbReference type="AlphaFoldDB" id="A9AUG4"/>
<organism evidence="1 2">
    <name type="scientific">Herpetosiphon aurantiacus (strain ATCC 23779 / DSM 785 / 114-95)</name>
    <dbReference type="NCBI Taxonomy" id="316274"/>
    <lineage>
        <taxon>Bacteria</taxon>
        <taxon>Bacillati</taxon>
        <taxon>Chloroflexota</taxon>
        <taxon>Chloroflexia</taxon>
        <taxon>Herpetosiphonales</taxon>
        <taxon>Herpetosiphonaceae</taxon>
        <taxon>Herpetosiphon</taxon>
    </lineage>
</organism>
<dbReference type="KEGG" id="hau:Haur_0432"/>
<evidence type="ECO:0000313" key="1">
    <source>
        <dbReference type="EMBL" id="ABX03083.1"/>
    </source>
</evidence>
<name>A9AUG4_HERA2</name>
<dbReference type="InParanoid" id="A9AUG4"/>
<proteinExistence type="predicted"/>
<sequence length="85" mass="10037">MFAKGRVSYSTLWSDQQVDLLENMDVVVNRPYLPALVLYMRYNPDPQPHELWLYDPQMQTHTQIEYTNPDYVFNGMSQALIDPNL</sequence>
<accession>A9AUG4</accession>
<gene>
    <name evidence="1" type="ordered locus">Haur_0432</name>
</gene>
<reference evidence="1 2" key="1">
    <citation type="journal article" date="2011" name="Stand. Genomic Sci.">
        <title>Complete genome sequence of the filamentous gliding predatory bacterium Herpetosiphon aurantiacus type strain (114-95(T)).</title>
        <authorList>
            <person name="Kiss H."/>
            <person name="Nett M."/>
            <person name="Domin N."/>
            <person name="Martin K."/>
            <person name="Maresca J.A."/>
            <person name="Copeland A."/>
            <person name="Lapidus A."/>
            <person name="Lucas S."/>
            <person name="Berry K.W."/>
            <person name="Glavina Del Rio T."/>
            <person name="Dalin E."/>
            <person name="Tice H."/>
            <person name="Pitluck S."/>
            <person name="Richardson P."/>
            <person name="Bruce D."/>
            <person name="Goodwin L."/>
            <person name="Han C."/>
            <person name="Detter J.C."/>
            <person name="Schmutz J."/>
            <person name="Brettin T."/>
            <person name="Land M."/>
            <person name="Hauser L."/>
            <person name="Kyrpides N.C."/>
            <person name="Ivanova N."/>
            <person name="Goker M."/>
            <person name="Woyke T."/>
            <person name="Klenk H.P."/>
            <person name="Bryant D.A."/>
        </authorList>
    </citation>
    <scope>NUCLEOTIDE SEQUENCE [LARGE SCALE GENOMIC DNA]</scope>
    <source>
        <strain evidence="2">ATCC 23779 / DSM 785 / 114-95</strain>
    </source>
</reference>
<dbReference type="BioCyc" id="HAUR316274:GHYA-438-MONOMER"/>
<dbReference type="Proteomes" id="UP000000787">
    <property type="component" value="Chromosome"/>
</dbReference>
<dbReference type="STRING" id="316274.Haur_0432"/>
<dbReference type="HOGENOM" id="CLU_2508179_0_0_0"/>
<evidence type="ECO:0000313" key="2">
    <source>
        <dbReference type="Proteomes" id="UP000000787"/>
    </source>
</evidence>
<keyword evidence="2" id="KW-1185">Reference proteome</keyword>
<protein>
    <submittedName>
        <fullName evidence="1">Uncharacterized protein</fullName>
    </submittedName>
</protein>
<dbReference type="EMBL" id="CP000875">
    <property type="protein sequence ID" value="ABX03083.1"/>
    <property type="molecule type" value="Genomic_DNA"/>
</dbReference>